<gene>
    <name evidence="4" type="ORF">MC7420_5228</name>
</gene>
<sequence length="176" mass="19611">MKITYLTFASIVLLGLTACNNANTTPSANVESQTQQSNPSPVANPANKPTTLVSFYAEDGVAIKGTDPVAYFTQGQPLSGRADFEYEWQGVTWRFASAENRDLFANNPEQYAPQYGGYCAWAVSQGYTAPIDPNAWKIVDGKLYLNFNRRIQQRWEKDVPGHIAQANQNWPQVLEE</sequence>
<evidence type="ECO:0000259" key="3">
    <source>
        <dbReference type="Pfam" id="PF04945"/>
    </source>
</evidence>
<evidence type="ECO:0000256" key="1">
    <source>
        <dbReference type="SAM" id="MobiDB-lite"/>
    </source>
</evidence>
<keyword evidence="5" id="KW-1185">Reference proteome</keyword>
<dbReference type="Proteomes" id="UP000003835">
    <property type="component" value="Unassembled WGS sequence"/>
</dbReference>
<dbReference type="STRING" id="118168.MC7420_5228"/>
<evidence type="ECO:0000313" key="5">
    <source>
        <dbReference type="Proteomes" id="UP000003835"/>
    </source>
</evidence>
<dbReference type="RefSeq" id="WP_006105546.1">
    <property type="nucleotide sequence ID" value="NZ_DS989871.1"/>
</dbReference>
<dbReference type="NCBIfam" id="NF041384">
    <property type="entry name" value="YHS_seleno_dom"/>
    <property type="match status" value="1"/>
</dbReference>
<dbReference type="AlphaFoldDB" id="B4W2F0"/>
<keyword evidence="2" id="KW-0732">Signal</keyword>
<protein>
    <submittedName>
        <fullName evidence="4">YHS domain family</fullName>
    </submittedName>
</protein>
<dbReference type="InterPro" id="IPR007029">
    <property type="entry name" value="YHS_dom"/>
</dbReference>
<dbReference type="HOGENOM" id="CLU_087914_1_0_3"/>
<dbReference type="eggNOG" id="COG3350">
    <property type="taxonomic scope" value="Bacteria"/>
</dbReference>
<feature type="domain" description="YHS" evidence="3">
    <location>
        <begin position="69"/>
        <end position="115"/>
    </location>
</feature>
<reference evidence="4 5" key="1">
    <citation type="submission" date="2008-07" db="EMBL/GenBank/DDBJ databases">
        <authorList>
            <person name="Tandeau de Marsac N."/>
            <person name="Ferriera S."/>
            <person name="Johnson J."/>
            <person name="Kravitz S."/>
            <person name="Beeson K."/>
            <person name="Sutton G."/>
            <person name="Rogers Y.-H."/>
            <person name="Friedman R."/>
            <person name="Frazier M."/>
            <person name="Venter J.C."/>
        </authorList>
    </citation>
    <scope>NUCLEOTIDE SEQUENCE [LARGE SCALE GENOMIC DNA]</scope>
    <source>
        <strain evidence="4 5">PCC 7420</strain>
    </source>
</reference>
<dbReference type="PROSITE" id="PS51257">
    <property type="entry name" value="PROKAR_LIPOPROTEIN"/>
    <property type="match status" value="1"/>
</dbReference>
<feature type="signal peptide" evidence="2">
    <location>
        <begin position="1"/>
        <end position="24"/>
    </location>
</feature>
<proteinExistence type="predicted"/>
<evidence type="ECO:0000313" key="4">
    <source>
        <dbReference type="EMBL" id="EDX71603.1"/>
    </source>
</evidence>
<feature type="chain" id="PRO_5005664480" evidence="2">
    <location>
        <begin position="25"/>
        <end position="176"/>
    </location>
</feature>
<evidence type="ECO:0000256" key="2">
    <source>
        <dbReference type="SAM" id="SignalP"/>
    </source>
</evidence>
<feature type="region of interest" description="Disordered" evidence="1">
    <location>
        <begin position="26"/>
        <end position="46"/>
    </location>
</feature>
<dbReference type="EMBL" id="DS989871">
    <property type="protein sequence ID" value="EDX71603.1"/>
    <property type="molecule type" value="Genomic_DNA"/>
</dbReference>
<name>B4W2F0_9CYAN</name>
<dbReference type="Pfam" id="PF04945">
    <property type="entry name" value="YHS"/>
    <property type="match status" value="1"/>
</dbReference>
<dbReference type="OrthoDB" id="344729at2"/>
<organism evidence="4 5">
    <name type="scientific">Coleofasciculus chthonoplastes PCC 7420</name>
    <dbReference type="NCBI Taxonomy" id="118168"/>
    <lineage>
        <taxon>Bacteria</taxon>
        <taxon>Bacillati</taxon>
        <taxon>Cyanobacteriota</taxon>
        <taxon>Cyanophyceae</taxon>
        <taxon>Coleofasciculales</taxon>
        <taxon>Coleofasciculaceae</taxon>
        <taxon>Coleofasciculus</taxon>
    </lineage>
</organism>
<accession>B4W2F0</accession>